<feature type="region of interest" description="Disordered" evidence="4">
    <location>
        <begin position="60"/>
        <end position="79"/>
    </location>
</feature>
<name>A0A9P6NC33_9BASI</name>
<keyword evidence="2" id="KW-0677">Repeat</keyword>
<evidence type="ECO:0000313" key="5">
    <source>
        <dbReference type="EMBL" id="KAG0141288.1"/>
    </source>
</evidence>
<dbReference type="EMBL" id="MU167393">
    <property type="protein sequence ID" value="KAG0141288.1"/>
    <property type="molecule type" value="Genomic_DNA"/>
</dbReference>
<dbReference type="InterPro" id="IPR036322">
    <property type="entry name" value="WD40_repeat_dom_sf"/>
</dbReference>
<evidence type="ECO:0000256" key="3">
    <source>
        <dbReference type="PROSITE-ProRule" id="PRU00221"/>
    </source>
</evidence>
<dbReference type="Gene3D" id="2.130.10.10">
    <property type="entry name" value="YVTN repeat-like/Quinoprotein amine dehydrogenase"/>
    <property type="match status" value="1"/>
</dbReference>
<protein>
    <recommendedName>
        <fullName evidence="7">WD40 repeat-containing protein</fullName>
    </recommendedName>
</protein>
<dbReference type="Proteomes" id="UP000886653">
    <property type="component" value="Unassembled WGS sequence"/>
</dbReference>
<organism evidence="5 6">
    <name type="scientific">Cronartium quercuum f. sp. fusiforme G11</name>
    <dbReference type="NCBI Taxonomy" id="708437"/>
    <lineage>
        <taxon>Eukaryota</taxon>
        <taxon>Fungi</taxon>
        <taxon>Dikarya</taxon>
        <taxon>Basidiomycota</taxon>
        <taxon>Pucciniomycotina</taxon>
        <taxon>Pucciniomycetes</taxon>
        <taxon>Pucciniales</taxon>
        <taxon>Coleosporiaceae</taxon>
        <taxon>Cronartium</taxon>
    </lineage>
</organism>
<evidence type="ECO:0000256" key="4">
    <source>
        <dbReference type="SAM" id="MobiDB-lite"/>
    </source>
</evidence>
<dbReference type="PROSITE" id="PS00678">
    <property type="entry name" value="WD_REPEATS_1"/>
    <property type="match status" value="1"/>
</dbReference>
<dbReference type="PROSITE" id="PS50082">
    <property type="entry name" value="WD_REPEATS_2"/>
    <property type="match status" value="3"/>
</dbReference>
<feature type="repeat" description="WD" evidence="3">
    <location>
        <begin position="333"/>
        <end position="375"/>
    </location>
</feature>
<evidence type="ECO:0000256" key="2">
    <source>
        <dbReference type="ARBA" id="ARBA00022737"/>
    </source>
</evidence>
<comment type="caution">
    <text evidence="5">The sequence shown here is derived from an EMBL/GenBank/DDBJ whole genome shotgun (WGS) entry which is preliminary data.</text>
</comment>
<keyword evidence="1 3" id="KW-0853">WD repeat</keyword>
<feature type="compositionally biased region" description="Low complexity" evidence="4">
    <location>
        <begin position="124"/>
        <end position="144"/>
    </location>
</feature>
<reference evidence="5" key="1">
    <citation type="submission" date="2013-11" db="EMBL/GenBank/DDBJ databases">
        <title>Genome sequence of the fusiform rust pathogen reveals effectors for host alternation and coevolution with pine.</title>
        <authorList>
            <consortium name="DOE Joint Genome Institute"/>
            <person name="Smith K."/>
            <person name="Pendleton A."/>
            <person name="Kubisiak T."/>
            <person name="Anderson C."/>
            <person name="Salamov A."/>
            <person name="Aerts A."/>
            <person name="Riley R."/>
            <person name="Clum A."/>
            <person name="Lindquist E."/>
            <person name="Ence D."/>
            <person name="Campbell M."/>
            <person name="Kronenberg Z."/>
            <person name="Feau N."/>
            <person name="Dhillon B."/>
            <person name="Hamelin R."/>
            <person name="Burleigh J."/>
            <person name="Smith J."/>
            <person name="Yandell M."/>
            <person name="Nelson C."/>
            <person name="Grigoriev I."/>
            <person name="Davis J."/>
        </authorList>
    </citation>
    <scope>NUCLEOTIDE SEQUENCE</scope>
    <source>
        <strain evidence="5">G11</strain>
    </source>
</reference>
<dbReference type="InterPro" id="IPR019775">
    <property type="entry name" value="WD40_repeat_CS"/>
</dbReference>
<feature type="region of interest" description="Disordered" evidence="4">
    <location>
        <begin position="124"/>
        <end position="148"/>
    </location>
</feature>
<dbReference type="AlphaFoldDB" id="A0A9P6NC33"/>
<feature type="repeat" description="WD" evidence="3">
    <location>
        <begin position="493"/>
        <end position="516"/>
    </location>
</feature>
<dbReference type="InterPro" id="IPR015943">
    <property type="entry name" value="WD40/YVTN_repeat-like_dom_sf"/>
</dbReference>
<evidence type="ECO:0000313" key="6">
    <source>
        <dbReference type="Proteomes" id="UP000886653"/>
    </source>
</evidence>
<evidence type="ECO:0008006" key="7">
    <source>
        <dbReference type="Google" id="ProtNLM"/>
    </source>
</evidence>
<evidence type="ECO:0000256" key="1">
    <source>
        <dbReference type="ARBA" id="ARBA00022574"/>
    </source>
</evidence>
<keyword evidence="6" id="KW-1185">Reference proteome</keyword>
<dbReference type="SUPFAM" id="SSF50978">
    <property type="entry name" value="WD40 repeat-like"/>
    <property type="match status" value="1"/>
</dbReference>
<accession>A0A9P6NC33</accession>
<dbReference type="SMART" id="SM00320">
    <property type="entry name" value="WD40"/>
    <property type="match status" value="4"/>
</dbReference>
<dbReference type="PANTHER" id="PTHR14221:SF0">
    <property type="entry name" value="WD REPEAT-CONTAINING PROTEIN 44"/>
    <property type="match status" value="1"/>
</dbReference>
<dbReference type="InterPro" id="IPR040324">
    <property type="entry name" value="WDR44/Dgr2"/>
</dbReference>
<dbReference type="OrthoDB" id="1932312at2759"/>
<feature type="compositionally biased region" description="Low complexity" evidence="4">
    <location>
        <begin position="69"/>
        <end position="79"/>
    </location>
</feature>
<dbReference type="Pfam" id="PF00400">
    <property type="entry name" value="WD40"/>
    <property type="match status" value="3"/>
</dbReference>
<dbReference type="PROSITE" id="PS50294">
    <property type="entry name" value="WD_REPEATS_REGION"/>
    <property type="match status" value="1"/>
</dbReference>
<sequence length="570" mass="63337">MESNRSISSYLRSMIYSSDSTPSTSNLTNSISNSFSFLFNSIPSSLNSFLSSSSSTPFTTPSELDSIHHPTSSSSTIPIIHSEPKTSISSDHIILSTSSILSNQINTTSSSNLSKRQSNEFSIISSSSNSTSQKKTSSSSSSSSLGNKTRAALSKLKLRTNHHHDPNHNSSHTKSRPSISSSSRCTSERTLSSSISSSTRSSFVKTKSQQTNIKVNFNGRTNTIKHRHLNNLSLLHQFNIINISKELNHPLGIFTIEYSPLNPNLLAVGTESGIIYLFDLIDFNYCTQLIGHQNSITSLNWTKSGQFLLSASMDKSVRIWNIQNQFKPFEIQKYLHADSVTTVISDPNDENIFFTGSIDRKLRKWDIRSSKVIGWAELSDFITCLYLSKSSVFVGLYSGTVLSFDPQTLKIEKQITNGNGNYNKIKGKKVTSIIKIEKEDQDEYLLISTNDSKIKLYNFTTNQLLKEFLGHKSLASQHLIKIGFGLGVNGQDLIISGSEDGKVYIWELNTNHFDHDNHKFESISLCESFKVIESGSVTCAIFGPMNEEGNLEITVTDDKSGLIKIFKTNR</sequence>
<dbReference type="InterPro" id="IPR020472">
    <property type="entry name" value="WD40_PAC1"/>
</dbReference>
<dbReference type="PANTHER" id="PTHR14221">
    <property type="entry name" value="WD REPEAT DOMAIN 44"/>
    <property type="match status" value="1"/>
</dbReference>
<dbReference type="PRINTS" id="PR00320">
    <property type="entry name" value="GPROTEINBRPT"/>
</dbReference>
<proteinExistence type="predicted"/>
<feature type="region of interest" description="Disordered" evidence="4">
    <location>
        <begin position="160"/>
        <end position="193"/>
    </location>
</feature>
<feature type="compositionally biased region" description="Low complexity" evidence="4">
    <location>
        <begin position="168"/>
        <end position="193"/>
    </location>
</feature>
<dbReference type="InterPro" id="IPR001680">
    <property type="entry name" value="WD40_rpt"/>
</dbReference>
<gene>
    <name evidence="5" type="ORF">CROQUDRAFT_664065</name>
</gene>
<feature type="repeat" description="WD" evidence="3">
    <location>
        <begin position="289"/>
        <end position="324"/>
    </location>
</feature>